<evidence type="ECO:0000313" key="1">
    <source>
        <dbReference type="EMBL" id="CAB4617829.1"/>
    </source>
</evidence>
<gene>
    <name evidence="1" type="ORF">UFOPK1855_00804</name>
</gene>
<dbReference type="EMBL" id="CAEZUW010000134">
    <property type="protein sequence ID" value="CAB4617829.1"/>
    <property type="molecule type" value="Genomic_DNA"/>
</dbReference>
<proteinExistence type="predicted"/>
<protein>
    <submittedName>
        <fullName evidence="1">Unannotated protein</fullName>
    </submittedName>
</protein>
<reference evidence="1" key="1">
    <citation type="submission" date="2020-05" db="EMBL/GenBank/DDBJ databases">
        <authorList>
            <person name="Chiriac C."/>
            <person name="Salcher M."/>
            <person name="Ghai R."/>
            <person name="Kavagutti S V."/>
        </authorList>
    </citation>
    <scope>NUCLEOTIDE SEQUENCE</scope>
</reference>
<dbReference type="Gene3D" id="3.10.129.10">
    <property type="entry name" value="Hotdog Thioesterase"/>
    <property type="match status" value="1"/>
</dbReference>
<dbReference type="AlphaFoldDB" id="A0A6J6I1Y0"/>
<organism evidence="1">
    <name type="scientific">freshwater metagenome</name>
    <dbReference type="NCBI Taxonomy" id="449393"/>
    <lineage>
        <taxon>unclassified sequences</taxon>
        <taxon>metagenomes</taxon>
        <taxon>ecological metagenomes</taxon>
    </lineage>
</organism>
<dbReference type="InterPro" id="IPR029069">
    <property type="entry name" value="HotDog_dom_sf"/>
</dbReference>
<dbReference type="PANTHER" id="PTHR12475:SF4">
    <property type="entry name" value="PROTEIN THEM6"/>
    <property type="match status" value="1"/>
</dbReference>
<accession>A0A6J6I1Y0</accession>
<name>A0A6J6I1Y0_9ZZZZ</name>
<dbReference type="SUPFAM" id="SSF54637">
    <property type="entry name" value="Thioesterase/thiol ester dehydrase-isomerase"/>
    <property type="match status" value="1"/>
</dbReference>
<sequence>MKLWLRLVWALLSWRSRGPLQLHQVGKRNFRVWPSDLDIFNHMNNGVYLTLLDLGRFDTLKRSDAWAKAKRAKLHPVVVGETVTFRKSLAPWQAFSIETALLGWNDMAFFIQQRFVVAGEIHAEAVVKIRFLKSPRGIPTSEEVIEALGGWNAPLPKLPKWVTDWDAAVALPKGREAAPSVWPGRE</sequence>
<dbReference type="Pfam" id="PF13279">
    <property type="entry name" value="4HBT_2"/>
    <property type="match status" value="1"/>
</dbReference>
<dbReference type="PANTHER" id="PTHR12475">
    <property type="match status" value="1"/>
</dbReference>
<dbReference type="CDD" id="cd00586">
    <property type="entry name" value="4HBT"/>
    <property type="match status" value="1"/>
</dbReference>
<dbReference type="InterPro" id="IPR051490">
    <property type="entry name" value="THEM6_lcsJ_thioesterase"/>
</dbReference>